<dbReference type="Gene3D" id="3.40.50.10540">
    <property type="entry name" value="Crotonobetainyl-coa:carnitine coa-transferase, domain 1"/>
    <property type="match status" value="1"/>
</dbReference>
<dbReference type="InterPro" id="IPR044855">
    <property type="entry name" value="CoA-Trfase_III_dom3_sf"/>
</dbReference>
<dbReference type="InterPro" id="IPR023606">
    <property type="entry name" value="CoA-Trfase_III_dom_1_sf"/>
</dbReference>
<organism evidence="4 5">
    <name type="scientific">Sphaerisporangium rubeum</name>
    <dbReference type="NCBI Taxonomy" id="321317"/>
    <lineage>
        <taxon>Bacteria</taxon>
        <taxon>Bacillati</taxon>
        <taxon>Actinomycetota</taxon>
        <taxon>Actinomycetes</taxon>
        <taxon>Streptosporangiales</taxon>
        <taxon>Streptosporangiaceae</taxon>
        <taxon>Sphaerisporangium</taxon>
    </lineage>
</organism>
<dbReference type="RefSeq" id="WP_184981016.1">
    <property type="nucleotide sequence ID" value="NZ_BAAALO010000013.1"/>
</dbReference>
<dbReference type="AlphaFoldDB" id="A0A7X0IDW6"/>
<evidence type="ECO:0000313" key="4">
    <source>
        <dbReference type="EMBL" id="MBB6473341.1"/>
    </source>
</evidence>
<comment type="similarity">
    <text evidence="1">Belongs to the CoA-transferase III family.</text>
</comment>
<accession>A0A7X0IDW6</accession>
<dbReference type="PANTHER" id="PTHR48228:SF6">
    <property type="entry name" value="L-CARNITINE COA-TRANSFERASE"/>
    <property type="match status" value="1"/>
</dbReference>
<evidence type="ECO:0000256" key="1">
    <source>
        <dbReference type="ARBA" id="ARBA00008383"/>
    </source>
</evidence>
<keyword evidence="2 4" id="KW-0808">Transferase</keyword>
<dbReference type="Proteomes" id="UP000555564">
    <property type="component" value="Unassembled WGS sequence"/>
</dbReference>
<feature type="compositionally biased region" description="Basic and acidic residues" evidence="3">
    <location>
        <begin position="1"/>
        <end position="22"/>
    </location>
</feature>
<evidence type="ECO:0000313" key="5">
    <source>
        <dbReference type="Proteomes" id="UP000555564"/>
    </source>
</evidence>
<comment type="caution">
    <text evidence="4">The sequence shown here is derived from an EMBL/GenBank/DDBJ whole genome shotgun (WGS) entry which is preliminary data.</text>
</comment>
<dbReference type="InterPro" id="IPR003673">
    <property type="entry name" value="CoA-Trfase_fam_III"/>
</dbReference>
<dbReference type="InterPro" id="IPR050509">
    <property type="entry name" value="CoA-transferase_III"/>
</dbReference>
<feature type="region of interest" description="Disordered" evidence="3">
    <location>
        <begin position="1"/>
        <end position="46"/>
    </location>
</feature>
<reference evidence="4 5" key="1">
    <citation type="submission" date="2020-08" db="EMBL/GenBank/DDBJ databases">
        <title>Sequencing the genomes of 1000 actinobacteria strains.</title>
        <authorList>
            <person name="Klenk H.-P."/>
        </authorList>
    </citation>
    <scope>NUCLEOTIDE SEQUENCE [LARGE SCALE GENOMIC DNA]</scope>
    <source>
        <strain evidence="4 5">DSM 44936</strain>
    </source>
</reference>
<feature type="region of interest" description="Disordered" evidence="3">
    <location>
        <begin position="89"/>
        <end position="108"/>
    </location>
</feature>
<gene>
    <name evidence="4" type="ORF">BJ992_002772</name>
</gene>
<dbReference type="EMBL" id="JACHIU010000001">
    <property type="protein sequence ID" value="MBB6473341.1"/>
    <property type="molecule type" value="Genomic_DNA"/>
</dbReference>
<dbReference type="Pfam" id="PF02515">
    <property type="entry name" value="CoA_transf_3"/>
    <property type="match status" value="1"/>
</dbReference>
<dbReference type="Gene3D" id="3.30.1540.10">
    <property type="entry name" value="formyl-coa transferase, domain 3"/>
    <property type="match status" value="1"/>
</dbReference>
<feature type="compositionally biased region" description="Basic and acidic residues" evidence="3">
    <location>
        <begin position="35"/>
        <end position="46"/>
    </location>
</feature>
<proteinExistence type="inferred from homology"/>
<dbReference type="SUPFAM" id="SSF89796">
    <property type="entry name" value="CoA-transferase family III (CaiB/BaiF)"/>
    <property type="match status" value="1"/>
</dbReference>
<evidence type="ECO:0000256" key="3">
    <source>
        <dbReference type="SAM" id="MobiDB-lite"/>
    </source>
</evidence>
<dbReference type="EC" id="2.8.3.15" evidence="4"/>
<sequence length="427" mass="45364">MSAYKQEPESSEKSARRSEQPQRPEGTPTPHRPPPPHESRGPDGAIGERERLRVISFGTAIAGTVSSSVLAELGADVVKVEGRDRPDNVRRLGLAGESPGREPSGASTSTMFAAFNRSVRGIVLNMKRDGAVEVLERLAGVADVVIENFGPGVMDRWGVGYERLAAVNPRLVMLSISGYGRTGPRSGYYAYGSNISSFTGLTHLWGAAHGTHYDHVAQIHGVAAVLAALAQRDRTGLGSHIDLAQTETAAAVMGPLLLEYLVNGDDPAPAGNAVPGAALSGVFPCRGEDAWVAVELTGEADAATLGAFLGVSAGDRLEQALRAWTARHTPHQAMMLLQRAGIAAGVVQNGEDVARDPQHRARGFVVETGHPDLPPAEQPGPPLRLSVTPARVRRPAPRLGEHTTEVLREWLDLPEAEISDLRERGVV</sequence>
<keyword evidence="5" id="KW-1185">Reference proteome</keyword>
<dbReference type="PANTHER" id="PTHR48228">
    <property type="entry name" value="SUCCINYL-COA--D-CITRAMALATE COA-TRANSFERASE"/>
    <property type="match status" value="1"/>
</dbReference>
<dbReference type="GO" id="GO:0033877">
    <property type="term" value="F:succinyl-CoA:(R)-benzylsuccinate CoA-transferase activity"/>
    <property type="evidence" value="ECO:0007669"/>
    <property type="project" value="UniProtKB-EC"/>
</dbReference>
<protein>
    <submittedName>
        <fullName evidence="4">Benzylsuccinate CoA-transferase BbsF subunit</fullName>
        <ecNumber evidence="4">2.8.3.15</ecNumber>
    </submittedName>
</protein>
<name>A0A7X0IDW6_9ACTN</name>
<evidence type="ECO:0000256" key="2">
    <source>
        <dbReference type="ARBA" id="ARBA00022679"/>
    </source>
</evidence>